<organism evidence="1 2">
    <name type="scientific">Candidatus Fimimorpha faecalis</name>
    <dbReference type="NCBI Taxonomy" id="2840824"/>
    <lineage>
        <taxon>Bacteria</taxon>
        <taxon>Bacillati</taxon>
        <taxon>Bacillota</taxon>
        <taxon>Clostridia</taxon>
        <taxon>Eubacteriales</taxon>
        <taxon>Candidatus Fimimorpha</taxon>
    </lineage>
</organism>
<reference evidence="1" key="1">
    <citation type="submission" date="2020-10" db="EMBL/GenBank/DDBJ databases">
        <authorList>
            <person name="Gilroy R."/>
        </authorList>
    </citation>
    <scope>NUCLEOTIDE SEQUENCE</scope>
    <source>
        <strain evidence="1">ChiW13-3771</strain>
    </source>
</reference>
<evidence type="ECO:0000313" key="1">
    <source>
        <dbReference type="EMBL" id="HIR87719.1"/>
    </source>
</evidence>
<dbReference type="GO" id="GO:0003677">
    <property type="term" value="F:DNA binding"/>
    <property type="evidence" value="ECO:0007669"/>
    <property type="project" value="InterPro"/>
</dbReference>
<dbReference type="EMBL" id="DVHN01000021">
    <property type="protein sequence ID" value="HIR87719.1"/>
    <property type="molecule type" value="Genomic_DNA"/>
</dbReference>
<dbReference type="SUPFAM" id="SSF47413">
    <property type="entry name" value="lambda repressor-like DNA-binding domains"/>
    <property type="match status" value="1"/>
</dbReference>
<dbReference type="InterPro" id="IPR010982">
    <property type="entry name" value="Lambda_DNA-bd_dom_sf"/>
</dbReference>
<comment type="caution">
    <text evidence="1">The sequence shown here is derived from an EMBL/GenBank/DDBJ whole genome shotgun (WGS) entry which is preliminary data.</text>
</comment>
<name>A0A9D1JCA2_9FIRM</name>
<reference evidence="1" key="2">
    <citation type="journal article" date="2021" name="PeerJ">
        <title>Extensive microbial diversity within the chicken gut microbiome revealed by metagenomics and culture.</title>
        <authorList>
            <person name="Gilroy R."/>
            <person name="Ravi A."/>
            <person name="Getino M."/>
            <person name="Pursley I."/>
            <person name="Horton D.L."/>
            <person name="Alikhan N.F."/>
            <person name="Baker D."/>
            <person name="Gharbi K."/>
            <person name="Hall N."/>
            <person name="Watson M."/>
            <person name="Adriaenssens E.M."/>
            <person name="Foster-Nyarko E."/>
            <person name="Jarju S."/>
            <person name="Secka A."/>
            <person name="Antonio M."/>
            <person name="Oren A."/>
            <person name="Chaudhuri R.R."/>
            <person name="La Ragione R."/>
            <person name="Hildebrand F."/>
            <person name="Pallen M.J."/>
        </authorList>
    </citation>
    <scope>NUCLEOTIDE SEQUENCE</scope>
    <source>
        <strain evidence="1">ChiW13-3771</strain>
    </source>
</reference>
<evidence type="ECO:0000313" key="2">
    <source>
        <dbReference type="Proteomes" id="UP000824201"/>
    </source>
</evidence>
<sequence length="109" mass="12439">MKNPKIAEMLKQCRKMNHLTVMEVSERLKANGIFAAPKTVYGWESGQTQPTANTLLVLCCMYHIDDVLNTFGYKEEDGVLILSNEEKQLIRSYRSAPEMQQAVKKLLSM</sequence>
<proteinExistence type="predicted"/>
<protein>
    <submittedName>
        <fullName evidence="1">XRE family transcriptional regulator</fullName>
    </submittedName>
</protein>
<dbReference type="Proteomes" id="UP000824201">
    <property type="component" value="Unassembled WGS sequence"/>
</dbReference>
<dbReference type="AlphaFoldDB" id="A0A9D1JCA2"/>
<dbReference type="Gene3D" id="1.10.260.40">
    <property type="entry name" value="lambda repressor-like DNA-binding domains"/>
    <property type="match status" value="1"/>
</dbReference>
<dbReference type="InterPro" id="IPR001387">
    <property type="entry name" value="Cro/C1-type_HTH"/>
</dbReference>
<accession>A0A9D1JCA2</accession>
<dbReference type="CDD" id="cd00093">
    <property type="entry name" value="HTH_XRE"/>
    <property type="match status" value="1"/>
</dbReference>
<gene>
    <name evidence="1" type="ORF">IAC96_02090</name>
</gene>